<dbReference type="OrthoDB" id="9808022at2"/>
<proteinExistence type="inferred from homology"/>
<evidence type="ECO:0000256" key="2">
    <source>
        <dbReference type="ARBA" id="ARBA00006100"/>
    </source>
</evidence>
<dbReference type="SUPFAM" id="SSF102114">
    <property type="entry name" value="Radical SAM enzymes"/>
    <property type="match status" value="1"/>
</dbReference>
<keyword evidence="10" id="KW-0963">Cytoplasm</keyword>
<dbReference type="SFLD" id="SFLDS00029">
    <property type="entry name" value="Radical_SAM"/>
    <property type="match status" value="1"/>
</dbReference>
<name>A0A5A9XLR9_9BACT</name>
<dbReference type="GO" id="GO:0004109">
    <property type="term" value="F:coproporphyrinogen oxidase activity"/>
    <property type="evidence" value="ECO:0007669"/>
    <property type="project" value="InterPro"/>
</dbReference>
<evidence type="ECO:0000256" key="6">
    <source>
        <dbReference type="ARBA" id="ARBA00022723"/>
    </source>
</evidence>
<evidence type="ECO:0000256" key="9">
    <source>
        <dbReference type="ARBA" id="ARBA00023186"/>
    </source>
</evidence>
<organism evidence="12 13">
    <name type="scientific">Oryzomonas rubra</name>
    <dbReference type="NCBI Taxonomy" id="2509454"/>
    <lineage>
        <taxon>Bacteria</taxon>
        <taxon>Pseudomonadati</taxon>
        <taxon>Thermodesulfobacteriota</taxon>
        <taxon>Desulfuromonadia</taxon>
        <taxon>Geobacterales</taxon>
        <taxon>Geobacteraceae</taxon>
        <taxon>Oryzomonas</taxon>
    </lineage>
</organism>
<dbReference type="NCBIfam" id="TIGR00539">
    <property type="entry name" value="hemN_rel"/>
    <property type="match status" value="1"/>
</dbReference>
<comment type="function">
    <text evidence="10">Probably acts as a heme chaperone, transferring heme to an unknown acceptor. Binds one molecule of heme per monomer, possibly covalently. Binds 1 [4Fe-4S] cluster. The cluster is coordinated with 3 cysteines and an exchangeable S-adenosyl-L-methionine.</text>
</comment>
<dbReference type="SFLD" id="SFLDG01065">
    <property type="entry name" value="anaerobic_coproporphyrinogen-I"/>
    <property type="match status" value="1"/>
</dbReference>
<comment type="similarity">
    <text evidence="2">Belongs to the anaerobic coproporphyrinogen-III oxidase family. HemW subfamily.</text>
</comment>
<evidence type="ECO:0000256" key="5">
    <source>
        <dbReference type="ARBA" id="ARBA00022691"/>
    </source>
</evidence>
<reference evidence="12 13" key="1">
    <citation type="submission" date="2019-04" db="EMBL/GenBank/DDBJ databases">
        <title>Geobacter ruber sp. nov., ferric-reducing bacteria isolated from paddy soil.</title>
        <authorList>
            <person name="Xu Z."/>
            <person name="Masuda Y."/>
            <person name="Itoh H."/>
            <person name="Senoo K."/>
        </authorList>
    </citation>
    <scope>NUCLEOTIDE SEQUENCE [LARGE SCALE GENOMIC DNA]</scope>
    <source>
        <strain evidence="12 13">Red88</strain>
    </source>
</reference>
<evidence type="ECO:0000256" key="4">
    <source>
        <dbReference type="ARBA" id="ARBA00022617"/>
    </source>
</evidence>
<dbReference type="InterPro" id="IPR004559">
    <property type="entry name" value="HemW-like"/>
</dbReference>
<dbReference type="Pfam" id="PF06969">
    <property type="entry name" value="HemN_C"/>
    <property type="match status" value="1"/>
</dbReference>
<comment type="cofactor">
    <cofactor evidence="1">
        <name>[4Fe-4S] cluster</name>
        <dbReference type="ChEBI" id="CHEBI:49883"/>
    </cofactor>
</comment>
<evidence type="ECO:0000313" key="12">
    <source>
        <dbReference type="EMBL" id="KAA0894036.1"/>
    </source>
</evidence>
<keyword evidence="8 10" id="KW-0411">Iron-sulfur</keyword>
<evidence type="ECO:0000256" key="8">
    <source>
        <dbReference type="ARBA" id="ARBA00023014"/>
    </source>
</evidence>
<dbReference type="PANTHER" id="PTHR13932:SF5">
    <property type="entry name" value="RADICAL S-ADENOSYL METHIONINE DOMAIN-CONTAINING PROTEIN 1, MITOCHONDRIAL"/>
    <property type="match status" value="1"/>
</dbReference>
<keyword evidence="6 10" id="KW-0479">Metal-binding</keyword>
<accession>A0A5A9XLR9</accession>
<keyword evidence="4 10" id="KW-0349">Heme</keyword>
<comment type="caution">
    <text evidence="12">The sequence shown here is derived from an EMBL/GenBank/DDBJ whole genome shotgun (WGS) entry which is preliminary data.</text>
</comment>
<dbReference type="GO" id="GO:0006779">
    <property type="term" value="P:porphyrin-containing compound biosynthetic process"/>
    <property type="evidence" value="ECO:0007669"/>
    <property type="project" value="InterPro"/>
</dbReference>
<protein>
    <recommendedName>
        <fullName evidence="3 10">Heme chaperone HemW</fullName>
    </recommendedName>
</protein>
<dbReference type="SMART" id="SM00729">
    <property type="entry name" value="Elp3"/>
    <property type="match status" value="1"/>
</dbReference>
<gene>
    <name evidence="12" type="primary">hemW</name>
    <name evidence="12" type="ORF">ET418_03460</name>
</gene>
<keyword evidence="7 10" id="KW-0408">Iron</keyword>
<dbReference type="InterPro" id="IPR013785">
    <property type="entry name" value="Aldolase_TIM"/>
</dbReference>
<dbReference type="PROSITE" id="PS51918">
    <property type="entry name" value="RADICAL_SAM"/>
    <property type="match status" value="1"/>
</dbReference>
<dbReference type="GO" id="GO:0051539">
    <property type="term" value="F:4 iron, 4 sulfur cluster binding"/>
    <property type="evidence" value="ECO:0007669"/>
    <property type="project" value="UniProtKB-UniRule"/>
</dbReference>
<evidence type="ECO:0000259" key="11">
    <source>
        <dbReference type="PROSITE" id="PS51918"/>
    </source>
</evidence>
<evidence type="ECO:0000256" key="1">
    <source>
        <dbReference type="ARBA" id="ARBA00001966"/>
    </source>
</evidence>
<evidence type="ECO:0000313" key="13">
    <source>
        <dbReference type="Proteomes" id="UP000324298"/>
    </source>
</evidence>
<dbReference type="InterPro" id="IPR058240">
    <property type="entry name" value="rSAM_sf"/>
</dbReference>
<dbReference type="Pfam" id="PF04055">
    <property type="entry name" value="Radical_SAM"/>
    <property type="match status" value="1"/>
</dbReference>
<dbReference type="Proteomes" id="UP000324298">
    <property type="component" value="Unassembled WGS sequence"/>
</dbReference>
<evidence type="ECO:0000256" key="3">
    <source>
        <dbReference type="ARBA" id="ARBA00017228"/>
    </source>
</evidence>
<dbReference type="InterPro" id="IPR007197">
    <property type="entry name" value="rSAM"/>
</dbReference>
<feature type="domain" description="Radical SAM core" evidence="11">
    <location>
        <begin position="1"/>
        <end position="234"/>
    </location>
</feature>
<dbReference type="GO" id="GO:0046872">
    <property type="term" value="F:metal ion binding"/>
    <property type="evidence" value="ECO:0007669"/>
    <property type="project" value="UniProtKB-UniRule"/>
</dbReference>
<dbReference type="AlphaFoldDB" id="A0A5A9XLR9"/>
<evidence type="ECO:0000256" key="10">
    <source>
        <dbReference type="RuleBase" id="RU364116"/>
    </source>
</evidence>
<dbReference type="EMBL" id="SRSD01000002">
    <property type="protein sequence ID" value="KAA0894036.1"/>
    <property type="molecule type" value="Genomic_DNA"/>
</dbReference>
<dbReference type="InterPro" id="IPR010723">
    <property type="entry name" value="HemN_C"/>
</dbReference>
<keyword evidence="9 10" id="KW-0143">Chaperone</keyword>
<keyword evidence="5 10" id="KW-0949">S-adenosyl-L-methionine</keyword>
<keyword evidence="13" id="KW-1185">Reference proteome</keyword>
<dbReference type="CDD" id="cd01335">
    <property type="entry name" value="Radical_SAM"/>
    <property type="match status" value="1"/>
</dbReference>
<dbReference type="SFLD" id="SFLDF00562">
    <property type="entry name" value="HemN-like__clustered_with_heat"/>
    <property type="match status" value="1"/>
</dbReference>
<dbReference type="RefSeq" id="WP_149306194.1">
    <property type="nucleotide sequence ID" value="NZ_SRSD01000002.1"/>
</dbReference>
<dbReference type="PANTHER" id="PTHR13932">
    <property type="entry name" value="COPROPORPHYRINIGEN III OXIDASE"/>
    <property type="match status" value="1"/>
</dbReference>
<dbReference type="InterPro" id="IPR006638">
    <property type="entry name" value="Elp3/MiaA/NifB-like_rSAM"/>
</dbReference>
<evidence type="ECO:0000256" key="7">
    <source>
        <dbReference type="ARBA" id="ARBA00023004"/>
    </source>
</evidence>
<sequence>MFTRLYLHIPFCRRKCPYCAFVSQESTAADLDGYAHTLLVEMGLAAHAFRAERPLESVYFGGGTPSLLDPRQIGRIVERTGDLFGLDREAEITLEANPGTVGLERLAAFRSAGVNRLSLGVQSFHDPLLKALGRIHSAAEAREAFQAARTAGFTNIGIDLIHALPGQTLPMWRSELEQALALGPEHISVYGLTVEEGTPFALRYGADSPRLPDEDLAVAMFEEADDILTAAGYEHYEIANYALPGRRSAHNSGYWRRDGYLGLGCGAHTFLRQGYGVRFGNPADLDAYADAVAQGHLPHGEGQRLTRQDAMAEFMFLGLRMADGIGESGFRQAFGIGLDETFGVALAKLTALGLLEAAGDRVRLTRRGMLLSNQVFAHFLP</sequence>
<dbReference type="InterPro" id="IPR034505">
    <property type="entry name" value="Coproporphyrinogen-III_oxidase"/>
</dbReference>
<dbReference type="GO" id="GO:0005737">
    <property type="term" value="C:cytoplasm"/>
    <property type="evidence" value="ECO:0007669"/>
    <property type="project" value="UniProtKB-SubCell"/>
</dbReference>
<comment type="subcellular location">
    <subcellularLocation>
        <location evidence="10">Cytoplasm</location>
    </subcellularLocation>
</comment>
<dbReference type="Gene3D" id="3.20.20.70">
    <property type="entry name" value="Aldolase class I"/>
    <property type="match status" value="1"/>
</dbReference>
<keyword evidence="10" id="KW-0004">4Fe-4S</keyword>
<dbReference type="SFLD" id="SFLDF00288">
    <property type="entry name" value="HemN-like__clustered_with_nucl"/>
    <property type="match status" value="1"/>
</dbReference>